<reference evidence="1 2" key="1">
    <citation type="submission" date="2022-01" db="EMBL/GenBank/DDBJ databases">
        <authorList>
            <person name="Xiong W."/>
            <person name="Schranz E."/>
        </authorList>
    </citation>
    <scope>NUCLEOTIDE SEQUENCE [LARGE SCALE GENOMIC DNA]</scope>
</reference>
<proteinExistence type="predicted"/>
<keyword evidence="2" id="KW-1185">Reference proteome</keyword>
<name>A0AAU9PI10_9ASTR</name>
<dbReference type="Proteomes" id="UP001157418">
    <property type="component" value="Unassembled WGS sequence"/>
</dbReference>
<dbReference type="AlphaFoldDB" id="A0AAU9PI10"/>
<comment type="caution">
    <text evidence="1">The sequence shown here is derived from an EMBL/GenBank/DDBJ whole genome shotgun (WGS) entry which is preliminary data.</text>
</comment>
<organism evidence="1 2">
    <name type="scientific">Lactuca virosa</name>
    <dbReference type="NCBI Taxonomy" id="75947"/>
    <lineage>
        <taxon>Eukaryota</taxon>
        <taxon>Viridiplantae</taxon>
        <taxon>Streptophyta</taxon>
        <taxon>Embryophyta</taxon>
        <taxon>Tracheophyta</taxon>
        <taxon>Spermatophyta</taxon>
        <taxon>Magnoliopsida</taxon>
        <taxon>eudicotyledons</taxon>
        <taxon>Gunneridae</taxon>
        <taxon>Pentapetalae</taxon>
        <taxon>asterids</taxon>
        <taxon>campanulids</taxon>
        <taxon>Asterales</taxon>
        <taxon>Asteraceae</taxon>
        <taxon>Cichorioideae</taxon>
        <taxon>Cichorieae</taxon>
        <taxon>Lactucinae</taxon>
        <taxon>Lactuca</taxon>
    </lineage>
</organism>
<evidence type="ECO:0000313" key="1">
    <source>
        <dbReference type="EMBL" id="CAH1449658.1"/>
    </source>
</evidence>
<evidence type="ECO:0000313" key="2">
    <source>
        <dbReference type="Proteomes" id="UP001157418"/>
    </source>
</evidence>
<protein>
    <submittedName>
        <fullName evidence="1">Uncharacterized protein</fullName>
    </submittedName>
</protein>
<gene>
    <name evidence="1" type="ORF">LVIROSA_LOCUS35132</name>
</gene>
<sequence>MKKTGDIDVVRCRGEEQTRELKASHRLPKAEKNKAIALKKEADVETEKKNSTVGDSRWRVGDERSRCGGCQCGCGCCECCFCCCCCDYEVKRDDLNSAYIVVSDEAN</sequence>
<dbReference type="EMBL" id="CAKMRJ010005634">
    <property type="protein sequence ID" value="CAH1449658.1"/>
    <property type="molecule type" value="Genomic_DNA"/>
</dbReference>
<accession>A0AAU9PI10</accession>